<dbReference type="KEGG" id="ehx:EMIHUDRAFT_217267"/>
<dbReference type="EnsemblProtists" id="EOD08564">
    <property type="protein sequence ID" value="EOD08564"/>
    <property type="gene ID" value="EMIHUDRAFT_217267"/>
</dbReference>
<sequence length="143" mass="16135">MRAGAAHKRDVLPHSISGLRSIRWLAPWAYARAVVIGWAQRLGTRWHSGRQLLGSEAEQNEYNRNINLAKRPTPIDRKRPREDESAFLKPREVGQKGAAATLPEASTPDVLRDWMTEAEIEDVAVSDTVYGSEERTRGEWFAA</sequence>
<dbReference type="Proteomes" id="UP000013827">
    <property type="component" value="Unassembled WGS sequence"/>
</dbReference>
<dbReference type="PaxDb" id="2903-EOD08564"/>
<evidence type="ECO:0000313" key="2">
    <source>
        <dbReference type="EnsemblProtists" id="EOD08564"/>
    </source>
</evidence>
<proteinExistence type="predicted"/>
<reference evidence="3" key="1">
    <citation type="journal article" date="2013" name="Nature">
        <title>Pan genome of the phytoplankton Emiliania underpins its global distribution.</title>
        <authorList>
            <person name="Read B.A."/>
            <person name="Kegel J."/>
            <person name="Klute M.J."/>
            <person name="Kuo A."/>
            <person name="Lefebvre S.C."/>
            <person name="Maumus F."/>
            <person name="Mayer C."/>
            <person name="Miller J."/>
            <person name="Monier A."/>
            <person name="Salamov A."/>
            <person name="Young J."/>
            <person name="Aguilar M."/>
            <person name="Claverie J.M."/>
            <person name="Frickenhaus S."/>
            <person name="Gonzalez K."/>
            <person name="Herman E.K."/>
            <person name="Lin Y.C."/>
            <person name="Napier J."/>
            <person name="Ogata H."/>
            <person name="Sarno A.F."/>
            <person name="Shmutz J."/>
            <person name="Schroeder D."/>
            <person name="de Vargas C."/>
            <person name="Verret F."/>
            <person name="von Dassow P."/>
            <person name="Valentin K."/>
            <person name="Van de Peer Y."/>
            <person name="Wheeler G."/>
            <person name="Dacks J.B."/>
            <person name="Delwiche C.F."/>
            <person name="Dyhrman S.T."/>
            <person name="Glockner G."/>
            <person name="John U."/>
            <person name="Richards T."/>
            <person name="Worden A.Z."/>
            <person name="Zhang X."/>
            <person name="Grigoriev I.V."/>
            <person name="Allen A.E."/>
            <person name="Bidle K."/>
            <person name="Borodovsky M."/>
            <person name="Bowler C."/>
            <person name="Brownlee C."/>
            <person name="Cock J.M."/>
            <person name="Elias M."/>
            <person name="Gladyshev V.N."/>
            <person name="Groth M."/>
            <person name="Guda C."/>
            <person name="Hadaegh A."/>
            <person name="Iglesias-Rodriguez M.D."/>
            <person name="Jenkins J."/>
            <person name="Jones B.M."/>
            <person name="Lawson T."/>
            <person name="Leese F."/>
            <person name="Lindquist E."/>
            <person name="Lobanov A."/>
            <person name="Lomsadze A."/>
            <person name="Malik S.B."/>
            <person name="Marsh M.E."/>
            <person name="Mackinder L."/>
            <person name="Mock T."/>
            <person name="Mueller-Roeber B."/>
            <person name="Pagarete A."/>
            <person name="Parker M."/>
            <person name="Probert I."/>
            <person name="Quesneville H."/>
            <person name="Raines C."/>
            <person name="Rensing S.A."/>
            <person name="Riano-Pachon D.M."/>
            <person name="Richier S."/>
            <person name="Rokitta S."/>
            <person name="Shiraiwa Y."/>
            <person name="Soanes D.M."/>
            <person name="van der Giezen M."/>
            <person name="Wahlund T.M."/>
            <person name="Williams B."/>
            <person name="Wilson W."/>
            <person name="Wolfe G."/>
            <person name="Wurch L.L."/>
        </authorList>
    </citation>
    <scope>NUCLEOTIDE SEQUENCE</scope>
</reference>
<dbReference type="HOGENOM" id="CLU_1809817_0_0_1"/>
<organism evidence="2 3">
    <name type="scientific">Emiliania huxleyi (strain CCMP1516)</name>
    <dbReference type="NCBI Taxonomy" id="280463"/>
    <lineage>
        <taxon>Eukaryota</taxon>
        <taxon>Haptista</taxon>
        <taxon>Haptophyta</taxon>
        <taxon>Prymnesiophyceae</taxon>
        <taxon>Isochrysidales</taxon>
        <taxon>Noelaerhabdaceae</taxon>
        <taxon>Emiliania</taxon>
    </lineage>
</organism>
<evidence type="ECO:0000256" key="1">
    <source>
        <dbReference type="SAM" id="MobiDB-lite"/>
    </source>
</evidence>
<dbReference type="AlphaFoldDB" id="A0A0D3IBC9"/>
<dbReference type="RefSeq" id="XP_005760993.1">
    <property type="nucleotide sequence ID" value="XM_005760936.1"/>
</dbReference>
<evidence type="ECO:0000313" key="3">
    <source>
        <dbReference type="Proteomes" id="UP000013827"/>
    </source>
</evidence>
<accession>A0A0D3IBC9</accession>
<feature type="region of interest" description="Disordered" evidence="1">
    <location>
        <begin position="70"/>
        <end position="107"/>
    </location>
</feature>
<protein>
    <submittedName>
        <fullName evidence="2">Uncharacterized protein</fullName>
    </submittedName>
</protein>
<keyword evidence="3" id="KW-1185">Reference proteome</keyword>
<reference evidence="2" key="2">
    <citation type="submission" date="2024-10" db="UniProtKB">
        <authorList>
            <consortium name="EnsemblProtists"/>
        </authorList>
    </citation>
    <scope>IDENTIFICATION</scope>
</reference>
<name>A0A0D3IBC9_EMIH1</name>
<dbReference type="GeneID" id="17254770"/>
<feature type="compositionally biased region" description="Basic and acidic residues" evidence="1">
    <location>
        <begin position="73"/>
        <end position="94"/>
    </location>
</feature>